<keyword evidence="4" id="KW-0808">Transferase</keyword>
<feature type="compositionally biased region" description="Gly residues" evidence="2">
    <location>
        <begin position="1821"/>
        <end position="1833"/>
    </location>
</feature>
<dbReference type="Pfam" id="PF00395">
    <property type="entry name" value="SLH"/>
    <property type="match status" value="2"/>
</dbReference>
<gene>
    <name evidence="4" type="ORF">SAMN05192551_103183</name>
</gene>
<dbReference type="Gene3D" id="2.60.40.1080">
    <property type="match status" value="2"/>
</dbReference>
<reference evidence="5" key="1">
    <citation type="submission" date="2016-10" db="EMBL/GenBank/DDBJ databases">
        <authorList>
            <person name="Varghese N."/>
            <person name="Submissions S."/>
        </authorList>
    </citation>
    <scope>NUCLEOTIDE SEQUENCE [LARGE SCALE GENOMIC DNA]</scope>
    <source>
        <strain evidence="5">Z-7934</strain>
    </source>
</reference>
<dbReference type="Pfam" id="PF14478">
    <property type="entry name" value="DUF4430"/>
    <property type="match status" value="2"/>
</dbReference>
<organism evidence="4 5">
    <name type="scientific">Tindallia magadiensis</name>
    <dbReference type="NCBI Taxonomy" id="69895"/>
    <lineage>
        <taxon>Bacteria</taxon>
        <taxon>Bacillati</taxon>
        <taxon>Bacillota</taxon>
        <taxon>Clostridia</taxon>
        <taxon>Peptostreptococcales</taxon>
        <taxon>Tindalliaceae</taxon>
        <taxon>Tindallia</taxon>
    </lineage>
</organism>
<feature type="region of interest" description="Disordered" evidence="2">
    <location>
        <begin position="2372"/>
        <end position="2416"/>
    </location>
</feature>
<name>A0A1I3D7M4_9FIRM</name>
<dbReference type="STRING" id="69895.SAMN05192551_103183"/>
<accession>A0A1I3D7M4</accession>
<feature type="domain" description="SLH" evidence="3">
    <location>
        <begin position="2252"/>
        <end position="2314"/>
    </location>
</feature>
<sequence length="2721" mass="303866">MSKMAWKQRIALLVILSMILPLFSPMMLWAEKDLTEINRKASTETVTEAVYQEVDEKKDIEKEGIIENKEVGILYQDDDMVNFTLNGEGLFSEPEPSYGYIGREVTVYVSPPEGKYIDQFLVNEEDKTEALENLGPFYQCIISIQTDTEIKVLYKSVDSDSQELVIHADTADLMIGEARSIALEYRGEAVEPPFDGFWWEIDDESIASFDRNTGEITALKSGTFILTAMLRGDRERKDQIEIEVLPPFVSTIRIEGNDHTIVSEREVEITSLDLTEYNISREFDEVRPIHVIIAGLESVGIDCTDSQNGINHNNGTYIDMINGLATFSTGPGDGWMYYVDHQWANLGVDNYRIDPNQQIVMFFVEDYMDNTYSWFEEKRIHTSTGEATELVLTGSHYNMWTDETTTGPVEGAKILWDEEVLAIDGETFITDEDGKVSIIFDKPGTYHLSAERFSTEGKRDISRPYVKVVVEGDEKEPTPFEVELKGLTNPSYQSKVTAKVEYRGDFQKPVSIQLEYDGQIIEAEASGEYVLNLAEGINVIRVTATDATGKEVSDRKVISYSQIKVVDFKPAPGQFTNTNWTDASRLRSVPDAGISLGAFGGYVIVEFEEPVKNDPRNPYGMDFTVFGNPFEIAGQPNIYNQEPGIVEVSNSLEGPWYVLAGSEHYQEDTYHDYRVTYTNPKKEEATNVPWQDNKGNQGHVKRTIYNNPMYPDAEAFPNINQDQYTLTGVSILNDLAGTEVGTRAYQVGFGYADSTPTASGADFQGPPNNPYRLGIQGYGGDAMDLRWAVDQQGNPVKVDEIRYVKVYTGVMKHAGSFGEISTEITGIRPSTPVENKVHRIEIAGDLEIEPGQTSQLYVKAFDQAGKETIHQQIDWSIEDSKAADIRKEAGLVTGLQDGKVQITATLATDPTVQDTVEMVVGSPETVIPKSLHITNPTGNNTLQVGGKTRLTPVVYDETGHIIEGIEDDAFAWESQEESIASVKPCPVFAGRWEVEGHRVGYTTIQAVYEGIEGSAIIRVVEEELNVRTDDNRRIAENAWKNALENAKTLQSEKVYLGVINTKRDREGEILRIPVAFLQQAKEQKITLVVEAKDYGLVIDPKAFDLSPYEADSAELRIKTSMLEAESIPAYQGKETLGRTWKLEMSFHDGEQMLEEISQFPAGMEIQWRMKYWGHEGAAQEADRMHPYILEDNQEAYIGHSEYHAESQQLRFSLKKPALVTTVLGDYEPEEEPVEEEPEEELEPGSLEEAARQLVRYYQSQQPNSPTSDWEAFVGLWGLGENFRQSPWPVYGWQEKDPGFDAITFGNAHIHHIYSLLGTGHNPAEAFETNRNLFSELAQQQNADSGYFGNLGKHIWAMVALDIGLDIDAEIPEWNAAARQKAIDALLAQQNADGSFGRFSHIDYTGWALIPLSRSEGVAVEKAIQDAKSYLKSMQEPDGGFGGTGMWDVANSNSIACVIQGLTALGIDIQDPEGPWAKNGNTPVDALLKYQREDGSFNWKMDDEGSIGMATKQVSVAISDLQEGSSTWYRMGTISFETVDDSGLIALIEEAEEKEAGQYTAVSWQRMNQALEEAKELVKNQSATQEAVDQAAGKLREALHLLVRRVTLSQEEGSHRITLEDMEEEVEIEISPADSHKEVEILLSSTKPARMNLPADTPLPGIRAENGKSVFELEKGTQITEGDSSRFDLLIERPEKENEIESLLKNHLSSNGSPSSIKTVGKALSLGNEERITLDQYATLTFKGESGKEAGYLQNGTLSLVEKVSNIEEAEKQGMEIFAYDNGENLLIRTTHFTDFFVYSLEEDQEEDQEDEEDTGSDTGSDTGGGGAGGGGGVAPKPEKQTVTISIDKKTIGKGYVLRPVEVELKEGDSAWDVLKREMDRRSIAYRYSFSDQYNSVYVESIAGDGEFDHGEFSGWMYNVNGWYPNYGASRYELRHGDRMQWRYTTNLGEDLGEDLSKWENDGDGGHTVEIKAGEKKPVLQIPEDIKEKYVIKIDEKLKDIEVLRIEIPETEEVVALNLAESKDALPAMIAVKEDWKLEIEKDTALLSEETEVQLFSSVEKEAIEWLEKQWIDSDTEEEKVVKKAVMMGHPEKKISFSIPVTLSLKNGGNLQVVVKSEEALREIPVYETEEKAKEAAAEEKEAYAYLEGDTLRVKTLHFSDFFFYQRAEEVEEVEKIDEAAVAEKQRQERLEALRQYEDEAQISDWAREAMAKAVDAGVMRGYSQQLRPQDAVTRAEFVTLLTTVVETADQQRSLHFHDVAPDHWYYQPVMKAAGSGWVSGYGDSFNPQAPISREEMAVMLAKAIELEYWNSIVDTSDAELVSPWAAESVSAVMAHRYINGNGNQFMPKEITTREMAAVVVMKVFDGEAEKEQKNISAASDLADPVEEEEAKEDEKVQKEEKKEGKEKEASEETTIGRREAVLQKKIEETASFMKTMVPDPQVASVGGEWTVFSIARSHVEVPKAYQEKYLKNVENTMREKEGVLHHIKYTEYDRVILALTSLGVSVEDVAGYSLLDPLADFETVLKQGLNGPIWALIALDTGAYEIPQNPDFPTQTSREKLIQEILDRELPGGGWSLTGDLPGDTDITGMAIQALAPYQDQPAVKAATEKGLDFLSQEQLEDGSFQSAWGNEASSESISQVIVALTALGIHPEKDSRFIKNGNSPVDALLSFYVEGGGFRHIQSGEVDPMATDQGMYALVSYHRFLKGLPRLYDMTAVVSE</sequence>
<feature type="compositionally biased region" description="Acidic residues" evidence="2">
    <location>
        <begin position="1802"/>
        <end position="1815"/>
    </location>
</feature>
<dbReference type="InterPro" id="IPR008930">
    <property type="entry name" value="Terpenoid_cyclase/PrenylTrfase"/>
</dbReference>
<dbReference type="RefSeq" id="WP_177208825.1">
    <property type="nucleotide sequence ID" value="NZ_FOQA01000003.1"/>
</dbReference>
<feature type="domain" description="SLH" evidence="3">
    <location>
        <begin position="2315"/>
        <end position="2374"/>
    </location>
</feature>
<dbReference type="InterPro" id="IPR001330">
    <property type="entry name" value="Prenyltrans"/>
</dbReference>
<dbReference type="InterPro" id="IPR003343">
    <property type="entry name" value="Big_2"/>
</dbReference>
<dbReference type="Gene3D" id="1.20.1270.70">
    <property type="entry name" value="Designed single chain three-helix bundle"/>
    <property type="match status" value="1"/>
</dbReference>
<dbReference type="InterPro" id="IPR027954">
    <property type="entry name" value="Transcobalamin-like_C"/>
</dbReference>
<proteinExistence type="predicted"/>
<protein>
    <submittedName>
        <fullName evidence="4">Prenyltransferase and squalene oxidase repeat-containing protein</fullName>
    </submittedName>
</protein>
<feature type="region of interest" description="Disordered" evidence="2">
    <location>
        <begin position="1802"/>
        <end position="1839"/>
    </location>
</feature>
<dbReference type="Gene3D" id="2.170.130.30">
    <property type="match status" value="2"/>
</dbReference>
<dbReference type="EMBL" id="FOQA01000003">
    <property type="protein sequence ID" value="SFH82676.1"/>
    <property type="molecule type" value="Genomic_DNA"/>
</dbReference>
<dbReference type="Pfam" id="PF02368">
    <property type="entry name" value="Big_2"/>
    <property type="match status" value="1"/>
</dbReference>
<keyword evidence="5" id="KW-1185">Reference proteome</keyword>
<evidence type="ECO:0000313" key="5">
    <source>
        <dbReference type="Proteomes" id="UP000199287"/>
    </source>
</evidence>
<dbReference type="PROSITE" id="PS51272">
    <property type="entry name" value="SLH"/>
    <property type="match status" value="3"/>
</dbReference>
<dbReference type="Gene3D" id="1.50.10.20">
    <property type="match status" value="2"/>
</dbReference>
<dbReference type="InterPro" id="IPR001119">
    <property type="entry name" value="SLH_dom"/>
</dbReference>
<dbReference type="Proteomes" id="UP000199287">
    <property type="component" value="Unassembled WGS sequence"/>
</dbReference>
<feature type="domain" description="SLH" evidence="3">
    <location>
        <begin position="2193"/>
        <end position="2251"/>
    </location>
</feature>
<evidence type="ECO:0000256" key="1">
    <source>
        <dbReference type="ARBA" id="ARBA00022737"/>
    </source>
</evidence>
<evidence type="ECO:0000313" key="4">
    <source>
        <dbReference type="EMBL" id="SFH82676.1"/>
    </source>
</evidence>
<dbReference type="GO" id="GO:0016740">
    <property type="term" value="F:transferase activity"/>
    <property type="evidence" value="ECO:0007669"/>
    <property type="project" value="UniProtKB-KW"/>
</dbReference>
<evidence type="ECO:0000259" key="3">
    <source>
        <dbReference type="PROSITE" id="PS51272"/>
    </source>
</evidence>
<keyword evidence="1" id="KW-0677">Repeat</keyword>
<dbReference type="Pfam" id="PF00432">
    <property type="entry name" value="Prenyltrans"/>
    <property type="match status" value="2"/>
</dbReference>
<evidence type="ECO:0000256" key="2">
    <source>
        <dbReference type="SAM" id="MobiDB-lite"/>
    </source>
</evidence>
<dbReference type="SUPFAM" id="SSF48239">
    <property type="entry name" value="Terpenoid cyclases/Protein prenyltransferases"/>
    <property type="match status" value="2"/>
</dbReference>
<dbReference type="CDD" id="cd00688">
    <property type="entry name" value="ISOPREN_C2_like"/>
    <property type="match status" value="2"/>
</dbReference>
<feature type="compositionally biased region" description="Basic and acidic residues" evidence="2">
    <location>
        <begin position="2392"/>
        <end position="2416"/>
    </location>
</feature>